<evidence type="ECO:0000259" key="4">
    <source>
        <dbReference type="Pfam" id="PF00557"/>
    </source>
</evidence>
<name>A0A1U7PNB0_9BACI</name>
<dbReference type="GO" id="GO:0046872">
    <property type="term" value="F:metal ion binding"/>
    <property type="evidence" value="ECO:0007669"/>
    <property type="project" value="UniProtKB-KW"/>
</dbReference>
<keyword evidence="2" id="KW-0378">Hydrolase</keyword>
<evidence type="ECO:0000259" key="5">
    <source>
        <dbReference type="Pfam" id="PF01321"/>
    </source>
</evidence>
<evidence type="ECO:0000313" key="6">
    <source>
        <dbReference type="EMBL" id="SIT72819.1"/>
    </source>
</evidence>
<dbReference type="InterPro" id="IPR001131">
    <property type="entry name" value="Peptidase_M24B_aminopep-P_CS"/>
</dbReference>
<dbReference type="Proteomes" id="UP000187550">
    <property type="component" value="Unassembled WGS sequence"/>
</dbReference>
<keyword evidence="1 3" id="KW-0479">Metal-binding</keyword>
<keyword evidence="7" id="KW-1185">Reference proteome</keyword>
<dbReference type="PANTHER" id="PTHR46112:SF2">
    <property type="entry name" value="XAA-PRO AMINOPEPTIDASE P-RELATED"/>
    <property type="match status" value="1"/>
</dbReference>
<dbReference type="InterPro" id="IPR000587">
    <property type="entry name" value="Creatinase_N"/>
</dbReference>
<comment type="similarity">
    <text evidence="3">Belongs to the peptidase M24B family.</text>
</comment>
<evidence type="ECO:0000256" key="3">
    <source>
        <dbReference type="RuleBase" id="RU000590"/>
    </source>
</evidence>
<evidence type="ECO:0000313" key="7">
    <source>
        <dbReference type="Proteomes" id="UP000187550"/>
    </source>
</evidence>
<dbReference type="STRING" id="550447.SAMN05428946_0906"/>
<dbReference type="Pfam" id="PF00557">
    <property type="entry name" value="Peptidase_M24"/>
    <property type="match status" value="1"/>
</dbReference>
<accession>A0A1U7PNB0</accession>
<organism evidence="6 7">
    <name type="scientific">Edaphobacillus lindanitolerans</name>
    <dbReference type="NCBI Taxonomy" id="550447"/>
    <lineage>
        <taxon>Bacteria</taxon>
        <taxon>Bacillati</taxon>
        <taxon>Bacillota</taxon>
        <taxon>Bacilli</taxon>
        <taxon>Bacillales</taxon>
        <taxon>Bacillaceae</taxon>
        <taxon>Edaphobacillus</taxon>
    </lineage>
</organism>
<dbReference type="InterPro" id="IPR050659">
    <property type="entry name" value="Peptidase_M24B"/>
</dbReference>
<dbReference type="Gene3D" id="3.40.350.10">
    <property type="entry name" value="Creatinase/prolidase N-terminal domain"/>
    <property type="match status" value="1"/>
</dbReference>
<dbReference type="PROSITE" id="PS00491">
    <property type="entry name" value="PROLINE_PEPTIDASE"/>
    <property type="match status" value="1"/>
</dbReference>
<gene>
    <name evidence="6" type="ORF">SAMN05428946_0906</name>
</gene>
<dbReference type="SUPFAM" id="SSF53092">
    <property type="entry name" value="Creatinase/prolidase N-terminal domain"/>
    <property type="match status" value="1"/>
</dbReference>
<dbReference type="SUPFAM" id="SSF55920">
    <property type="entry name" value="Creatinase/aminopeptidase"/>
    <property type="match status" value="1"/>
</dbReference>
<proteinExistence type="inferred from homology"/>
<protein>
    <submittedName>
        <fullName evidence="6">Xaa-Pro dipeptidase</fullName>
    </submittedName>
</protein>
<dbReference type="InterPro" id="IPR036005">
    <property type="entry name" value="Creatinase/aminopeptidase-like"/>
</dbReference>
<dbReference type="RefSeq" id="WP_076757137.1">
    <property type="nucleotide sequence ID" value="NZ_FTPL01000001.1"/>
</dbReference>
<dbReference type="Gene3D" id="3.90.230.10">
    <property type="entry name" value="Creatinase/methionine aminopeptidase superfamily"/>
    <property type="match status" value="1"/>
</dbReference>
<evidence type="ECO:0000256" key="2">
    <source>
        <dbReference type="ARBA" id="ARBA00022801"/>
    </source>
</evidence>
<evidence type="ECO:0000256" key="1">
    <source>
        <dbReference type="ARBA" id="ARBA00022723"/>
    </source>
</evidence>
<dbReference type="InterPro" id="IPR029149">
    <property type="entry name" value="Creatin/AminoP/Spt16_N"/>
</dbReference>
<dbReference type="AlphaFoldDB" id="A0A1U7PNB0"/>
<sequence>MNTDKRVQKLREVMDARGIDVSVICNFENQYYFSGLKAITYSRPIVLLVDKQETSLIIPSLEEEHAKAKTRVDHLHVYHEVKSKAGQGESYTEHFDALLSRYPKGTVIGAEFASFPVRLEQIARKHGADLVSIDKEIVDMRAVKDEQEMGMIAESGRLVSLALKHSLEHAAAGMSEMEMDQFGTRALFMEVAEKHPDATLDYFVMSPSGIERTNMPHVFSNTRQLKQQDIIIHSRQVGLNGYRAECERTFFIGGATEKQKEVFKVAQEAQAAALDFIKVGVTAKEVNEVARKVIEKAGLETFVNHRTGHGIGIGLHEEPSLRYDNDLVLKPGMAFCVEPGIYIPEVGGFRHSDTVILRENGTELITEYPRGLDALVFGGVKQEV</sequence>
<reference evidence="7" key="1">
    <citation type="submission" date="2017-01" db="EMBL/GenBank/DDBJ databases">
        <authorList>
            <person name="Varghese N."/>
            <person name="Submissions S."/>
        </authorList>
    </citation>
    <scope>NUCLEOTIDE SEQUENCE [LARGE SCALE GENOMIC DNA]</scope>
    <source>
        <strain evidence="7">MNA4</strain>
    </source>
</reference>
<dbReference type="InterPro" id="IPR000994">
    <property type="entry name" value="Pept_M24"/>
</dbReference>
<dbReference type="Pfam" id="PF01321">
    <property type="entry name" value="Creatinase_N"/>
    <property type="match status" value="1"/>
</dbReference>
<dbReference type="OrthoDB" id="9806388at2"/>
<feature type="domain" description="Peptidase M24" evidence="4">
    <location>
        <begin position="152"/>
        <end position="358"/>
    </location>
</feature>
<feature type="domain" description="Creatinase N-terminal" evidence="5">
    <location>
        <begin position="6"/>
        <end position="143"/>
    </location>
</feature>
<dbReference type="PANTHER" id="PTHR46112">
    <property type="entry name" value="AMINOPEPTIDASE"/>
    <property type="match status" value="1"/>
</dbReference>
<dbReference type="EMBL" id="FTPL01000001">
    <property type="protein sequence ID" value="SIT72819.1"/>
    <property type="molecule type" value="Genomic_DNA"/>
</dbReference>
<dbReference type="GO" id="GO:0016787">
    <property type="term" value="F:hydrolase activity"/>
    <property type="evidence" value="ECO:0007669"/>
    <property type="project" value="UniProtKB-KW"/>
</dbReference>